<dbReference type="InParanoid" id="S8EBP7"/>
<keyword evidence="1" id="KW-0175">Coiled coil</keyword>
<dbReference type="EMBL" id="KE504138">
    <property type="protein sequence ID" value="EPT02058.1"/>
    <property type="molecule type" value="Genomic_DNA"/>
</dbReference>
<name>S8EBP7_FOMSC</name>
<organism evidence="2 3">
    <name type="scientific">Fomitopsis schrenkii</name>
    <name type="common">Brown rot fungus</name>
    <dbReference type="NCBI Taxonomy" id="2126942"/>
    <lineage>
        <taxon>Eukaryota</taxon>
        <taxon>Fungi</taxon>
        <taxon>Dikarya</taxon>
        <taxon>Basidiomycota</taxon>
        <taxon>Agaricomycotina</taxon>
        <taxon>Agaricomycetes</taxon>
        <taxon>Polyporales</taxon>
        <taxon>Fomitopsis</taxon>
    </lineage>
</organism>
<accession>S8EBP7</accession>
<sequence>MTLKSFLRSMFCHLPNMSDSNVQLVLFLYPGVSPEPARTRKFDIGTLEYLWLTGDLRLHSCILSGIRLYKPRGPSTLEYVVVDITYSGSHIGSLRIERIIDPLHRMHPTPSLSTISTTSTRSSPGLAAHEYIVLFMIGRDSLMSQSAEEIAFYTPDSSQPIPFAAIIAACFEVDRDEAVNHLLTDQCYRFAGLVIQLMVGDCNKLRQSRHASWKEGEWHTFLEVMSDRQMIEGARRLVDKYQGKLQSLVQAGPLARADIASELRRCDSEEAQRRDEEAQRRIEEAQRRIAELECMLKEASAMQHNPADTDNM</sequence>
<dbReference type="STRING" id="743788.S8EBP7"/>
<evidence type="ECO:0000313" key="3">
    <source>
        <dbReference type="Proteomes" id="UP000015241"/>
    </source>
</evidence>
<gene>
    <name evidence="2" type="ORF">FOMPIDRAFT_1048340</name>
</gene>
<evidence type="ECO:0000313" key="2">
    <source>
        <dbReference type="EMBL" id="EPT02058.1"/>
    </source>
</evidence>
<keyword evidence="3" id="KW-1185">Reference proteome</keyword>
<proteinExistence type="predicted"/>
<reference evidence="2 3" key="1">
    <citation type="journal article" date="2012" name="Science">
        <title>The Paleozoic origin of enzymatic lignin decomposition reconstructed from 31 fungal genomes.</title>
        <authorList>
            <person name="Floudas D."/>
            <person name="Binder M."/>
            <person name="Riley R."/>
            <person name="Barry K."/>
            <person name="Blanchette R.A."/>
            <person name="Henrissat B."/>
            <person name="Martinez A.T."/>
            <person name="Otillar R."/>
            <person name="Spatafora J.W."/>
            <person name="Yadav J.S."/>
            <person name="Aerts A."/>
            <person name="Benoit I."/>
            <person name="Boyd A."/>
            <person name="Carlson A."/>
            <person name="Copeland A."/>
            <person name="Coutinho P.M."/>
            <person name="de Vries R.P."/>
            <person name="Ferreira P."/>
            <person name="Findley K."/>
            <person name="Foster B."/>
            <person name="Gaskell J."/>
            <person name="Glotzer D."/>
            <person name="Gorecki P."/>
            <person name="Heitman J."/>
            <person name="Hesse C."/>
            <person name="Hori C."/>
            <person name="Igarashi K."/>
            <person name="Jurgens J.A."/>
            <person name="Kallen N."/>
            <person name="Kersten P."/>
            <person name="Kohler A."/>
            <person name="Kuees U."/>
            <person name="Kumar T.K.A."/>
            <person name="Kuo A."/>
            <person name="LaButti K."/>
            <person name="Larrondo L.F."/>
            <person name="Lindquist E."/>
            <person name="Ling A."/>
            <person name="Lombard V."/>
            <person name="Lucas S."/>
            <person name="Lundell T."/>
            <person name="Martin R."/>
            <person name="McLaughlin D.J."/>
            <person name="Morgenstern I."/>
            <person name="Morin E."/>
            <person name="Murat C."/>
            <person name="Nagy L.G."/>
            <person name="Nolan M."/>
            <person name="Ohm R.A."/>
            <person name="Patyshakuliyeva A."/>
            <person name="Rokas A."/>
            <person name="Ruiz-Duenas F.J."/>
            <person name="Sabat G."/>
            <person name="Salamov A."/>
            <person name="Samejima M."/>
            <person name="Schmutz J."/>
            <person name="Slot J.C."/>
            <person name="St John F."/>
            <person name="Stenlid J."/>
            <person name="Sun H."/>
            <person name="Sun S."/>
            <person name="Syed K."/>
            <person name="Tsang A."/>
            <person name="Wiebenga A."/>
            <person name="Young D."/>
            <person name="Pisabarro A."/>
            <person name="Eastwood D.C."/>
            <person name="Martin F."/>
            <person name="Cullen D."/>
            <person name="Grigoriev I.V."/>
            <person name="Hibbett D.S."/>
        </authorList>
    </citation>
    <scope>NUCLEOTIDE SEQUENCE</scope>
    <source>
        <strain evidence="3">FP-58527</strain>
    </source>
</reference>
<feature type="coiled-coil region" evidence="1">
    <location>
        <begin position="231"/>
        <end position="302"/>
    </location>
</feature>
<protein>
    <submittedName>
        <fullName evidence="2">Uncharacterized protein</fullName>
    </submittedName>
</protein>
<dbReference type="HOGENOM" id="CLU_891466_0_0_1"/>
<evidence type="ECO:0000256" key="1">
    <source>
        <dbReference type="SAM" id="Coils"/>
    </source>
</evidence>
<dbReference type="OrthoDB" id="2802553at2759"/>
<dbReference type="AlphaFoldDB" id="S8EBP7"/>
<dbReference type="Proteomes" id="UP000015241">
    <property type="component" value="Unassembled WGS sequence"/>
</dbReference>